<organism evidence="2 3">
    <name type="scientific">Actinocorallia longicatena</name>
    <dbReference type="NCBI Taxonomy" id="111803"/>
    <lineage>
        <taxon>Bacteria</taxon>
        <taxon>Bacillati</taxon>
        <taxon>Actinomycetota</taxon>
        <taxon>Actinomycetes</taxon>
        <taxon>Streptosporangiales</taxon>
        <taxon>Thermomonosporaceae</taxon>
        <taxon>Actinocorallia</taxon>
    </lineage>
</organism>
<feature type="transmembrane region" description="Helical" evidence="1">
    <location>
        <begin position="89"/>
        <end position="111"/>
    </location>
</feature>
<dbReference type="Proteomes" id="UP001501237">
    <property type="component" value="Unassembled WGS sequence"/>
</dbReference>
<protein>
    <recommendedName>
        <fullName evidence="4">DUF4157 domain-containing protein</fullName>
    </recommendedName>
</protein>
<evidence type="ECO:0000256" key="1">
    <source>
        <dbReference type="SAM" id="Phobius"/>
    </source>
</evidence>
<dbReference type="RefSeq" id="WP_344824193.1">
    <property type="nucleotide sequence ID" value="NZ_BAAAUV010000004.1"/>
</dbReference>
<evidence type="ECO:0008006" key="4">
    <source>
        <dbReference type="Google" id="ProtNLM"/>
    </source>
</evidence>
<keyword evidence="1" id="KW-1133">Transmembrane helix</keyword>
<gene>
    <name evidence="2" type="ORF">GCM10010468_16510</name>
</gene>
<keyword evidence="1" id="KW-0812">Transmembrane</keyword>
<comment type="caution">
    <text evidence="2">The sequence shown here is derived from an EMBL/GenBank/DDBJ whole genome shotgun (WGS) entry which is preliminary data.</text>
</comment>
<dbReference type="EMBL" id="BAAAUV010000004">
    <property type="protein sequence ID" value="GAA3202780.1"/>
    <property type="molecule type" value="Genomic_DNA"/>
</dbReference>
<sequence>MLPRHRLRQIVNWLNLSTPLGLLIVLAGGCGGVRRAPDGLLIADGYRPPVPIGAAFTVGNVIVFRDIERHSGDLGLIVHEARHSTQYSWFLGVLMLVPYFGSVLFSMAVCGDHASYNPFERGAVLEDGNYVKRPPWWRRAPSTGA</sequence>
<dbReference type="PROSITE" id="PS51257">
    <property type="entry name" value="PROKAR_LIPOPROTEIN"/>
    <property type="match status" value="1"/>
</dbReference>
<reference evidence="3" key="1">
    <citation type="journal article" date="2019" name="Int. J. Syst. Evol. Microbiol.">
        <title>The Global Catalogue of Microorganisms (GCM) 10K type strain sequencing project: providing services to taxonomists for standard genome sequencing and annotation.</title>
        <authorList>
            <consortium name="The Broad Institute Genomics Platform"/>
            <consortium name="The Broad Institute Genome Sequencing Center for Infectious Disease"/>
            <person name="Wu L."/>
            <person name="Ma J."/>
        </authorList>
    </citation>
    <scope>NUCLEOTIDE SEQUENCE [LARGE SCALE GENOMIC DNA]</scope>
    <source>
        <strain evidence="3">JCM 9377</strain>
    </source>
</reference>
<proteinExistence type="predicted"/>
<keyword evidence="1" id="KW-0472">Membrane</keyword>
<name>A0ABP6Q671_9ACTN</name>
<accession>A0ABP6Q671</accession>
<evidence type="ECO:0000313" key="2">
    <source>
        <dbReference type="EMBL" id="GAA3202780.1"/>
    </source>
</evidence>
<keyword evidence="3" id="KW-1185">Reference proteome</keyword>
<evidence type="ECO:0000313" key="3">
    <source>
        <dbReference type="Proteomes" id="UP001501237"/>
    </source>
</evidence>